<proteinExistence type="predicted"/>
<evidence type="ECO:0000313" key="2">
    <source>
        <dbReference type="Proteomes" id="UP000799428"/>
    </source>
</evidence>
<protein>
    <submittedName>
        <fullName evidence="1">Uncharacterized protein</fullName>
    </submittedName>
</protein>
<reference evidence="1" key="1">
    <citation type="journal article" date="2020" name="Stud. Mycol.">
        <title>101 Dothideomycetes genomes: a test case for predicting lifestyles and emergence of pathogens.</title>
        <authorList>
            <person name="Haridas S."/>
            <person name="Albert R."/>
            <person name="Binder M."/>
            <person name="Bloem J."/>
            <person name="Labutti K."/>
            <person name="Salamov A."/>
            <person name="Andreopoulos B."/>
            <person name="Baker S."/>
            <person name="Barry K."/>
            <person name="Bills G."/>
            <person name="Bluhm B."/>
            <person name="Cannon C."/>
            <person name="Castanera R."/>
            <person name="Culley D."/>
            <person name="Daum C."/>
            <person name="Ezra D."/>
            <person name="Gonzalez J."/>
            <person name="Henrissat B."/>
            <person name="Kuo A."/>
            <person name="Liang C."/>
            <person name="Lipzen A."/>
            <person name="Lutzoni F."/>
            <person name="Magnuson J."/>
            <person name="Mondo S."/>
            <person name="Nolan M."/>
            <person name="Ohm R."/>
            <person name="Pangilinan J."/>
            <person name="Park H.-J."/>
            <person name="Ramirez L."/>
            <person name="Alfaro M."/>
            <person name="Sun H."/>
            <person name="Tritt A."/>
            <person name="Yoshinaga Y."/>
            <person name="Zwiers L.-H."/>
            <person name="Turgeon B."/>
            <person name="Goodwin S."/>
            <person name="Spatafora J."/>
            <person name="Crous P."/>
            <person name="Grigoriev I."/>
        </authorList>
    </citation>
    <scope>NUCLEOTIDE SEQUENCE</scope>
    <source>
        <strain evidence="1">CBS 279.74</strain>
    </source>
</reference>
<dbReference type="AlphaFoldDB" id="A0A6G1JRB1"/>
<evidence type="ECO:0000313" key="1">
    <source>
        <dbReference type="EMBL" id="KAF2703154.1"/>
    </source>
</evidence>
<sequence>MLWTHPPRGVRRISASLLRIWMNSMCTCHRESKKLPQTVISPKPQQTLQKKKQSSLCRLHVKNFLEFEVCYLHYSLQSTTRAHLCGTKDFRNGPGSSPIQSSIRPPLQLSRAKQNKNIHYLPLGADQETEMVQHSKSVQSRLYAWHSSDYEIAHRWFKGVVGV</sequence>
<organism evidence="1 2">
    <name type="scientific">Pleomassaria siparia CBS 279.74</name>
    <dbReference type="NCBI Taxonomy" id="1314801"/>
    <lineage>
        <taxon>Eukaryota</taxon>
        <taxon>Fungi</taxon>
        <taxon>Dikarya</taxon>
        <taxon>Ascomycota</taxon>
        <taxon>Pezizomycotina</taxon>
        <taxon>Dothideomycetes</taxon>
        <taxon>Pleosporomycetidae</taxon>
        <taxon>Pleosporales</taxon>
        <taxon>Pleomassariaceae</taxon>
        <taxon>Pleomassaria</taxon>
    </lineage>
</organism>
<keyword evidence="2" id="KW-1185">Reference proteome</keyword>
<dbReference type="EMBL" id="MU005789">
    <property type="protein sequence ID" value="KAF2703154.1"/>
    <property type="molecule type" value="Genomic_DNA"/>
</dbReference>
<accession>A0A6G1JRB1</accession>
<dbReference type="Proteomes" id="UP000799428">
    <property type="component" value="Unassembled WGS sequence"/>
</dbReference>
<name>A0A6G1JRB1_9PLEO</name>
<gene>
    <name evidence="1" type="ORF">K504DRAFT_184988</name>
</gene>